<dbReference type="RefSeq" id="WP_010654605.1">
    <property type="nucleotide sequence ID" value="NZ_JAPHPF010000001.1"/>
</dbReference>
<gene>
    <name evidence="2" type="ORF">NCTC11370_02589</name>
</gene>
<feature type="transmembrane region" description="Helical" evidence="1">
    <location>
        <begin position="6"/>
        <end position="21"/>
    </location>
</feature>
<keyword evidence="1" id="KW-0472">Membrane</keyword>
<dbReference type="AlphaFoldDB" id="A0A377GCD1"/>
<protein>
    <submittedName>
        <fullName evidence="2">Uncharacterized protein</fullName>
    </submittedName>
</protein>
<evidence type="ECO:0000256" key="1">
    <source>
        <dbReference type="SAM" id="Phobius"/>
    </source>
</evidence>
<dbReference type="EMBL" id="UGGT01000001">
    <property type="protein sequence ID" value="STO22497.1"/>
    <property type="molecule type" value="Genomic_DNA"/>
</dbReference>
<name>A0A377GCD1_9GAMM</name>
<proteinExistence type="predicted"/>
<dbReference type="OrthoDB" id="5653240at2"/>
<dbReference type="Proteomes" id="UP000254554">
    <property type="component" value="Unassembled WGS sequence"/>
</dbReference>
<dbReference type="GeneID" id="93293348"/>
<evidence type="ECO:0000313" key="2">
    <source>
        <dbReference type="EMBL" id="STO22497.1"/>
    </source>
</evidence>
<dbReference type="STRING" id="1094715.GCA_000236165_02434"/>
<sequence length="66" mass="7144">MLAGAFVFLAIAILMAIYRFIGTNPTFILVAKILLYLSLAAFLTLLIVHVLSSAPPTPDDKKTLPL</sequence>
<keyword evidence="3" id="KW-1185">Reference proteome</keyword>
<accession>A0A377GCD1</accession>
<organism evidence="2 3">
    <name type="scientific">Fluoribacter dumoffii</name>
    <dbReference type="NCBI Taxonomy" id="463"/>
    <lineage>
        <taxon>Bacteria</taxon>
        <taxon>Pseudomonadati</taxon>
        <taxon>Pseudomonadota</taxon>
        <taxon>Gammaproteobacteria</taxon>
        <taxon>Legionellales</taxon>
        <taxon>Legionellaceae</taxon>
        <taxon>Fluoribacter</taxon>
    </lineage>
</organism>
<evidence type="ECO:0000313" key="3">
    <source>
        <dbReference type="Proteomes" id="UP000254554"/>
    </source>
</evidence>
<reference evidence="2 3" key="1">
    <citation type="submission" date="2018-06" db="EMBL/GenBank/DDBJ databases">
        <authorList>
            <consortium name="Pathogen Informatics"/>
            <person name="Doyle S."/>
        </authorList>
    </citation>
    <scope>NUCLEOTIDE SEQUENCE [LARGE SCALE GENOMIC DNA]</scope>
    <source>
        <strain evidence="2 3">NCTC11370</strain>
    </source>
</reference>
<keyword evidence="1" id="KW-0812">Transmembrane</keyword>
<feature type="transmembrane region" description="Helical" evidence="1">
    <location>
        <begin position="33"/>
        <end position="52"/>
    </location>
</feature>
<keyword evidence="1" id="KW-1133">Transmembrane helix</keyword>